<keyword evidence="5 7" id="KW-0472">Membrane</keyword>
<dbReference type="Proteomes" id="UP000027866">
    <property type="component" value="Unassembled WGS sequence"/>
</dbReference>
<proteinExistence type="inferred from homology"/>
<feature type="transmembrane region" description="Helical" evidence="7">
    <location>
        <begin position="6"/>
        <end position="29"/>
    </location>
</feature>
<comment type="similarity">
    <text evidence="2">Belongs to the LemA family.</text>
</comment>
<organism evidence="8 9">
    <name type="scientific">Erythrobacter litoralis</name>
    <dbReference type="NCBI Taxonomy" id="39960"/>
    <lineage>
        <taxon>Bacteria</taxon>
        <taxon>Pseudomonadati</taxon>
        <taxon>Pseudomonadota</taxon>
        <taxon>Alphaproteobacteria</taxon>
        <taxon>Sphingomonadales</taxon>
        <taxon>Erythrobacteraceae</taxon>
        <taxon>Erythrobacter/Porphyrobacter group</taxon>
        <taxon>Erythrobacter</taxon>
    </lineage>
</organism>
<accession>A0A074MUN4</accession>
<dbReference type="InterPro" id="IPR023353">
    <property type="entry name" value="LemA-like_dom_sf"/>
</dbReference>
<comment type="subcellular location">
    <subcellularLocation>
        <location evidence="1">Membrane</location>
        <topology evidence="1">Single-pass membrane protein</topology>
    </subcellularLocation>
</comment>
<dbReference type="PATRIC" id="fig|39960.10.peg.1886"/>
<keyword evidence="6" id="KW-0175">Coiled coil</keyword>
<dbReference type="Gene3D" id="1.20.1440.20">
    <property type="entry name" value="LemA-like domain"/>
    <property type="match status" value="1"/>
</dbReference>
<protein>
    <submittedName>
        <fullName evidence="8">Membrane protein</fullName>
    </submittedName>
</protein>
<dbReference type="PANTHER" id="PTHR34478">
    <property type="entry name" value="PROTEIN LEMA"/>
    <property type="match status" value="1"/>
</dbReference>
<evidence type="ECO:0000256" key="1">
    <source>
        <dbReference type="ARBA" id="ARBA00004167"/>
    </source>
</evidence>
<feature type="coiled-coil region" evidence="6">
    <location>
        <begin position="113"/>
        <end position="147"/>
    </location>
</feature>
<keyword evidence="4 7" id="KW-1133">Transmembrane helix</keyword>
<dbReference type="RefSeq" id="WP_051697585.1">
    <property type="nucleotide sequence ID" value="NZ_CP017057.1"/>
</dbReference>
<dbReference type="AlphaFoldDB" id="A0A074MUN4"/>
<evidence type="ECO:0000256" key="6">
    <source>
        <dbReference type="SAM" id="Coils"/>
    </source>
</evidence>
<keyword evidence="9" id="KW-1185">Reference proteome</keyword>
<comment type="caution">
    <text evidence="8">The sequence shown here is derived from an EMBL/GenBank/DDBJ whole genome shotgun (WGS) entry which is preliminary data.</text>
</comment>
<reference evidence="8 9" key="1">
    <citation type="submission" date="2014-04" db="EMBL/GenBank/DDBJ databases">
        <title>A comprehensive comparison of genomes of Erythrobacter spp. Strains.</title>
        <authorList>
            <person name="Zheng Q."/>
        </authorList>
    </citation>
    <scope>NUCLEOTIDE SEQUENCE [LARGE SCALE GENOMIC DNA]</scope>
    <source>
        <strain evidence="8 9">DSM 8509</strain>
    </source>
</reference>
<dbReference type="PANTHER" id="PTHR34478:SF1">
    <property type="entry name" value="PROTEIN LEMA"/>
    <property type="match status" value="1"/>
</dbReference>
<dbReference type="KEGG" id="elq:Ga0102493_112790"/>
<dbReference type="OrthoDB" id="9804152at2"/>
<evidence type="ECO:0000256" key="3">
    <source>
        <dbReference type="ARBA" id="ARBA00022692"/>
    </source>
</evidence>
<dbReference type="Pfam" id="PF04011">
    <property type="entry name" value="LemA"/>
    <property type="match status" value="1"/>
</dbReference>
<dbReference type="SUPFAM" id="SSF140478">
    <property type="entry name" value="LemA-like"/>
    <property type="match status" value="1"/>
</dbReference>
<gene>
    <name evidence="8" type="ORF">EH32_06340</name>
</gene>
<name>A0A074MUN4_9SPHN</name>
<evidence type="ECO:0000256" key="4">
    <source>
        <dbReference type="ARBA" id="ARBA00022989"/>
    </source>
</evidence>
<dbReference type="GO" id="GO:0016020">
    <property type="term" value="C:membrane"/>
    <property type="evidence" value="ECO:0007669"/>
    <property type="project" value="UniProtKB-SubCell"/>
</dbReference>
<evidence type="ECO:0000256" key="7">
    <source>
        <dbReference type="SAM" id="Phobius"/>
    </source>
</evidence>
<keyword evidence="3 7" id="KW-0812">Transmembrane</keyword>
<dbReference type="EMBL" id="JMIX01000003">
    <property type="protein sequence ID" value="KEO98721.1"/>
    <property type="molecule type" value="Genomic_DNA"/>
</dbReference>
<evidence type="ECO:0000313" key="9">
    <source>
        <dbReference type="Proteomes" id="UP000027866"/>
    </source>
</evidence>
<evidence type="ECO:0000256" key="5">
    <source>
        <dbReference type="ARBA" id="ARBA00023136"/>
    </source>
</evidence>
<evidence type="ECO:0000256" key="2">
    <source>
        <dbReference type="ARBA" id="ARBA00008854"/>
    </source>
</evidence>
<sequence length="190" mass="20573">MVDILGWFWTSAILVIAVAALLLVIGIYNNLVSLRQNVRQGVADIDAQLRQRHDLIPNLVETVKGYAGHESSTLEAVVDARNRAARSGPNTASEQGLRIALDNLLALGEAYPDLKASANFQELQRELADVEDKLAAARRALNAAVARFNSARESFPAVLFAGALGFNEADFNRLDDSEKGTVDQVPAISF</sequence>
<dbReference type="InterPro" id="IPR007156">
    <property type="entry name" value="MamQ_LemA"/>
</dbReference>
<evidence type="ECO:0000313" key="8">
    <source>
        <dbReference type="EMBL" id="KEO98721.1"/>
    </source>
</evidence>